<evidence type="ECO:0000256" key="1">
    <source>
        <dbReference type="SAM" id="MobiDB-lite"/>
    </source>
</evidence>
<dbReference type="RefSeq" id="WP_217807853.1">
    <property type="nucleotide sequence ID" value="NZ_FWFR01000001.1"/>
</dbReference>
<dbReference type="EMBL" id="FWFR01000001">
    <property type="protein sequence ID" value="SLN37969.1"/>
    <property type="molecule type" value="Genomic_DNA"/>
</dbReference>
<feature type="region of interest" description="Disordered" evidence="1">
    <location>
        <begin position="75"/>
        <end position="106"/>
    </location>
</feature>
<keyword evidence="3" id="KW-1185">Reference proteome</keyword>
<name>A0A1Y5SEU0_9PROT</name>
<organism evidence="2 3">
    <name type="scientific">Oceanibacterium hippocampi</name>
    <dbReference type="NCBI Taxonomy" id="745714"/>
    <lineage>
        <taxon>Bacteria</taxon>
        <taxon>Pseudomonadati</taxon>
        <taxon>Pseudomonadota</taxon>
        <taxon>Alphaproteobacteria</taxon>
        <taxon>Sneathiellales</taxon>
        <taxon>Sneathiellaceae</taxon>
        <taxon>Oceanibacterium</taxon>
    </lineage>
</organism>
<proteinExistence type="predicted"/>
<evidence type="ECO:0000313" key="3">
    <source>
        <dbReference type="Proteomes" id="UP000193200"/>
    </source>
</evidence>
<dbReference type="Proteomes" id="UP000193200">
    <property type="component" value="Unassembled WGS sequence"/>
</dbReference>
<feature type="compositionally biased region" description="Acidic residues" evidence="1">
    <location>
        <begin position="79"/>
        <end position="88"/>
    </location>
</feature>
<protein>
    <submittedName>
        <fullName evidence="2">Uncharacterized protein</fullName>
    </submittedName>
</protein>
<sequence length="106" mass="11466">MTADHPTAVQRRYLRLGLGQPGGKLPLHDRNGQRIKPATIRACLDHGWAVPWTRNPIKPDWLVCRLTPAGEAVATAGGVEDDDEEGDDPWPGTGAESRGEMVGDTD</sequence>
<reference evidence="2 3" key="1">
    <citation type="submission" date="2017-03" db="EMBL/GenBank/DDBJ databases">
        <authorList>
            <person name="Afonso C.L."/>
            <person name="Miller P.J."/>
            <person name="Scott M.A."/>
            <person name="Spackman E."/>
            <person name="Goraichik I."/>
            <person name="Dimitrov K.M."/>
            <person name="Suarez D.L."/>
            <person name="Swayne D.E."/>
        </authorList>
    </citation>
    <scope>NUCLEOTIDE SEQUENCE [LARGE SCALE GENOMIC DNA]</scope>
    <source>
        <strain evidence="2 3">CECT 7691</strain>
    </source>
</reference>
<gene>
    <name evidence="2" type="ORF">OCH7691_01558</name>
</gene>
<evidence type="ECO:0000313" key="2">
    <source>
        <dbReference type="EMBL" id="SLN37969.1"/>
    </source>
</evidence>
<dbReference type="AlphaFoldDB" id="A0A1Y5SEU0"/>
<dbReference type="InParanoid" id="A0A1Y5SEU0"/>
<feature type="compositionally biased region" description="Basic and acidic residues" evidence="1">
    <location>
        <begin position="97"/>
        <end position="106"/>
    </location>
</feature>
<accession>A0A1Y5SEU0</accession>